<dbReference type="AlphaFoldDB" id="A0AA96LR03"/>
<dbReference type="KEGG" id="proo:MJB10_24630"/>
<accession>A0AA96LR03</accession>
<keyword evidence="2" id="KW-1185">Reference proteome</keyword>
<organism evidence="1 2">
    <name type="scientific">Paenibacillus roseopurpureus</name>
    <dbReference type="NCBI Taxonomy" id="2918901"/>
    <lineage>
        <taxon>Bacteria</taxon>
        <taxon>Bacillati</taxon>
        <taxon>Bacillota</taxon>
        <taxon>Bacilli</taxon>
        <taxon>Bacillales</taxon>
        <taxon>Paenibacillaceae</taxon>
        <taxon>Paenibacillus</taxon>
    </lineage>
</organism>
<reference evidence="1" key="1">
    <citation type="submission" date="2022-02" db="EMBL/GenBank/DDBJ databases">
        <title>Paenibacillus sp. MBLB1832 Whole Genome Shotgun Sequencing.</title>
        <authorList>
            <person name="Hwang C.Y."/>
            <person name="Cho E.-S."/>
            <person name="Seo M.-J."/>
        </authorList>
    </citation>
    <scope>NUCLEOTIDE SEQUENCE</scope>
    <source>
        <strain evidence="1">MBLB1832</strain>
    </source>
</reference>
<name>A0AA96LR03_9BACL</name>
<dbReference type="EMBL" id="CP130319">
    <property type="protein sequence ID" value="WNR44233.1"/>
    <property type="molecule type" value="Genomic_DNA"/>
</dbReference>
<proteinExistence type="predicted"/>
<evidence type="ECO:0000313" key="1">
    <source>
        <dbReference type="EMBL" id="WNR44233.1"/>
    </source>
</evidence>
<sequence>MSKHTDEEIIGMLRLTEKSLAKYLSRKYETIADPSDTARDLVASFKNIFIDILDKPHGGTFAPEELAQIILSHNKHTGNAIGLPIAPNQTNDRTTLLQM</sequence>
<dbReference type="Proteomes" id="UP001304650">
    <property type="component" value="Chromosome"/>
</dbReference>
<evidence type="ECO:0000313" key="2">
    <source>
        <dbReference type="Proteomes" id="UP001304650"/>
    </source>
</evidence>
<dbReference type="RefSeq" id="WP_314799699.1">
    <property type="nucleotide sequence ID" value="NZ_CP130319.1"/>
</dbReference>
<gene>
    <name evidence="1" type="ORF">MJB10_24630</name>
</gene>
<protein>
    <submittedName>
        <fullName evidence="1">Uncharacterized protein</fullName>
    </submittedName>
</protein>